<dbReference type="GO" id="GO:0046872">
    <property type="term" value="F:metal ion binding"/>
    <property type="evidence" value="ECO:0007669"/>
    <property type="project" value="UniProtKB-KW"/>
</dbReference>
<evidence type="ECO:0000256" key="5">
    <source>
        <dbReference type="ARBA" id="ARBA00022679"/>
    </source>
</evidence>
<dbReference type="GO" id="GO:0005829">
    <property type="term" value="C:cytosol"/>
    <property type="evidence" value="ECO:0007669"/>
    <property type="project" value="TreeGrafter"/>
</dbReference>
<comment type="catalytic activity">
    <reaction evidence="12">
        <text>L-seryl-[protein] + ATP = O-phospho-L-seryl-[protein] + ADP + H(+)</text>
        <dbReference type="Rhea" id="RHEA:17989"/>
        <dbReference type="Rhea" id="RHEA-COMP:9863"/>
        <dbReference type="Rhea" id="RHEA-COMP:11604"/>
        <dbReference type="ChEBI" id="CHEBI:15378"/>
        <dbReference type="ChEBI" id="CHEBI:29999"/>
        <dbReference type="ChEBI" id="CHEBI:30616"/>
        <dbReference type="ChEBI" id="CHEBI:83421"/>
        <dbReference type="ChEBI" id="CHEBI:456216"/>
        <dbReference type="EC" id="2.7.11.1"/>
    </reaction>
</comment>
<dbReference type="PROSITE" id="PS01245">
    <property type="entry name" value="RIO1"/>
    <property type="match status" value="1"/>
</dbReference>
<dbReference type="EC" id="2.7.11.1" evidence="3"/>
<dbReference type="InterPro" id="IPR030484">
    <property type="entry name" value="Rio2"/>
</dbReference>
<dbReference type="FunFam" id="1.10.10.10:FF:000053">
    <property type="entry name" value="Serine/threonine-protein kinase RIO2"/>
    <property type="match status" value="1"/>
</dbReference>
<dbReference type="Gene3D" id="3.30.200.20">
    <property type="entry name" value="Phosphorylase Kinase, domain 1"/>
    <property type="match status" value="1"/>
</dbReference>
<dbReference type="Proteomes" id="UP000015241">
    <property type="component" value="Unassembled WGS sequence"/>
</dbReference>
<dbReference type="InterPro" id="IPR015285">
    <property type="entry name" value="RIO2_wHTH_N"/>
</dbReference>
<comment type="similarity">
    <text evidence="2">Belongs to the protein kinase superfamily. RIO-type Ser/Thr kinase family.</text>
</comment>
<evidence type="ECO:0000256" key="2">
    <source>
        <dbReference type="ARBA" id="ARBA00009196"/>
    </source>
</evidence>
<gene>
    <name evidence="17" type="ORF">FOMPIDRAFT_150247</name>
</gene>
<evidence type="ECO:0000256" key="6">
    <source>
        <dbReference type="ARBA" id="ARBA00022723"/>
    </source>
</evidence>
<keyword evidence="8" id="KW-0418">Kinase</keyword>
<accession>S8EKT8</accession>
<dbReference type="OrthoDB" id="10258631at2759"/>
<dbReference type="Pfam" id="PF01163">
    <property type="entry name" value="RIO1"/>
    <property type="match status" value="1"/>
</dbReference>
<evidence type="ECO:0000313" key="17">
    <source>
        <dbReference type="EMBL" id="EPT03954.1"/>
    </source>
</evidence>
<keyword evidence="9" id="KW-0067">ATP-binding</keyword>
<feature type="region of interest" description="Disordered" evidence="15">
    <location>
        <begin position="327"/>
        <end position="494"/>
    </location>
</feature>
<evidence type="ECO:0000256" key="7">
    <source>
        <dbReference type="ARBA" id="ARBA00022741"/>
    </source>
</evidence>
<evidence type="ECO:0000256" key="9">
    <source>
        <dbReference type="ARBA" id="ARBA00022840"/>
    </source>
</evidence>
<evidence type="ECO:0000256" key="3">
    <source>
        <dbReference type="ARBA" id="ARBA00012513"/>
    </source>
</evidence>
<keyword evidence="10" id="KW-0460">Magnesium</keyword>
<dbReference type="eggNOG" id="KOG2268">
    <property type="taxonomic scope" value="Eukaryota"/>
</dbReference>
<keyword evidence="5" id="KW-0808">Transferase</keyword>
<evidence type="ECO:0000259" key="16">
    <source>
        <dbReference type="SMART" id="SM00090"/>
    </source>
</evidence>
<dbReference type="FunFam" id="3.30.200.20:FF:000052">
    <property type="entry name" value="Serine/threonine-protein kinase RIO2"/>
    <property type="match status" value="1"/>
</dbReference>
<keyword evidence="18" id="KW-1185">Reference proteome</keyword>
<dbReference type="AlphaFoldDB" id="S8EKT8"/>
<evidence type="ECO:0000256" key="1">
    <source>
        <dbReference type="ARBA" id="ARBA00001946"/>
    </source>
</evidence>
<dbReference type="GO" id="GO:0030490">
    <property type="term" value="P:maturation of SSU-rRNA"/>
    <property type="evidence" value="ECO:0007669"/>
    <property type="project" value="TreeGrafter"/>
</dbReference>
<comment type="catalytic activity">
    <reaction evidence="11">
        <text>L-threonyl-[protein] + ATP = O-phospho-L-threonyl-[protein] + ADP + H(+)</text>
        <dbReference type="Rhea" id="RHEA:46608"/>
        <dbReference type="Rhea" id="RHEA-COMP:11060"/>
        <dbReference type="Rhea" id="RHEA-COMP:11605"/>
        <dbReference type="ChEBI" id="CHEBI:15378"/>
        <dbReference type="ChEBI" id="CHEBI:30013"/>
        <dbReference type="ChEBI" id="CHEBI:30616"/>
        <dbReference type="ChEBI" id="CHEBI:61977"/>
        <dbReference type="ChEBI" id="CHEBI:456216"/>
        <dbReference type="EC" id="2.7.11.1"/>
    </reaction>
</comment>
<dbReference type="InParanoid" id="S8EKT8"/>
<dbReference type="FunCoup" id="S8EKT8">
    <property type="interactions" value="802"/>
</dbReference>
<dbReference type="PANTHER" id="PTHR45852:SF1">
    <property type="entry name" value="SERINE_THREONINE-PROTEIN KINASE RIO2"/>
    <property type="match status" value="1"/>
</dbReference>
<dbReference type="GO" id="GO:0030688">
    <property type="term" value="C:preribosome, small subunit precursor"/>
    <property type="evidence" value="ECO:0007669"/>
    <property type="project" value="TreeGrafter"/>
</dbReference>
<dbReference type="PANTHER" id="PTHR45852">
    <property type="entry name" value="SER/THR-PROTEIN KINASE RIO2"/>
    <property type="match status" value="1"/>
</dbReference>
<evidence type="ECO:0000313" key="18">
    <source>
        <dbReference type="Proteomes" id="UP000015241"/>
    </source>
</evidence>
<feature type="compositionally biased region" description="Acidic residues" evidence="15">
    <location>
        <begin position="338"/>
        <end position="371"/>
    </location>
</feature>
<dbReference type="CDD" id="cd05144">
    <property type="entry name" value="RIO2_C"/>
    <property type="match status" value="1"/>
</dbReference>
<feature type="domain" description="RIO kinase" evidence="16">
    <location>
        <begin position="65"/>
        <end position="289"/>
    </location>
</feature>
<dbReference type="GO" id="GO:0005524">
    <property type="term" value="F:ATP binding"/>
    <property type="evidence" value="ECO:0007669"/>
    <property type="project" value="UniProtKB-KW"/>
</dbReference>
<protein>
    <recommendedName>
        <fullName evidence="13">Serine/threonine-protein kinase RIO2</fullName>
        <ecNumber evidence="3">2.7.11.1</ecNumber>
    </recommendedName>
    <alternativeName>
        <fullName evidence="14">Serine/threonine-protein kinase rio2</fullName>
    </alternativeName>
</protein>
<dbReference type="SUPFAM" id="SSF56112">
    <property type="entry name" value="Protein kinase-like (PK-like)"/>
    <property type="match status" value="1"/>
</dbReference>
<dbReference type="InterPro" id="IPR018934">
    <property type="entry name" value="RIO_dom"/>
</dbReference>
<dbReference type="InterPro" id="IPR018935">
    <property type="entry name" value="RIO_kinase_CS"/>
</dbReference>
<proteinExistence type="inferred from homology"/>
<evidence type="ECO:0000256" key="14">
    <source>
        <dbReference type="ARBA" id="ARBA00068837"/>
    </source>
</evidence>
<dbReference type="SMART" id="SM00090">
    <property type="entry name" value="RIO"/>
    <property type="match status" value="1"/>
</dbReference>
<sequence length="494" mass="55563">MKLDATDLRYITSDEFRVLTAVEMGSKNHELVPTPLICQISGLRNGGVNKNIGSLAQRNLVARVQNAKYDGYRLTYGGYDYLAMRALSKRDSMYSVGNQIGVGKESDIYIVADSEGKEMVLKLHRLGRISFRAIKEKRDYLGKRKSASWMYMSRLAAEKEWAFMSVLHEHGFPVPKPVDHARHCILMEFIDAYPLRQVADVPSPGKLYSELMDLIVRFARAGLIHGDFNEFNILIRRETGEPIVIDFPQMVSTSHLNAEMYFNRDVQCIRKYFRKRFRYESSIYPKFSSLRKAGEGRGEEGEDFRLDVVVSASGFKQKDQEVLEGYMNNVSPQGGGGSDEEDEEGEEEEDGSDEGGEDGIEEEDIEEPAENEPEHHDTLHGPPDEDAVPFTSARSHSPSQDSESSRSRSASPSSLPDRTAALSLSPSENAHSRTKYHDGGPDLKEKVHSEVSKRRVREVRKHHSKKGAQRVGRPKGSKAKQDARVKVDGGGFWD</sequence>
<dbReference type="Pfam" id="PF09202">
    <property type="entry name" value="Rio2_N"/>
    <property type="match status" value="1"/>
</dbReference>
<dbReference type="Gene3D" id="1.10.10.10">
    <property type="entry name" value="Winged helix-like DNA-binding domain superfamily/Winged helix DNA-binding domain"/>
    <property type="match status" value="1"/>
</dbReference>
<dbReference type="HOGENOM" id="CLU_018693_0_1_1"/>
<dbReference type="STRING" id="743788.S8EKT8"/>
<dbReference type="InterPro" id="IPR036390">
    <property type="entry name" value="WH_DNA-bd_sf"/>
</dbReference>
<evidence type="ECO:0000256" key="10">
    <source>
        <dbReference type="ARBA" id="ARBA00022842"/>
    </source>
</evidence>
<feature type="compositionally biased region" description="Basic and acidic residues" evidence="15">
    <location>
        <begin position="435"/>
        <end position="453"/>
    </location>
</feature>
<feature type="compositionally biased region" description="Low complexity" evidence="15">
    <location>
        <begin position="394"/>
        <end position="416"/>
    </location>
</feature>
<reference evidence="17 18" key="1">
    <citation type="journal article" date="2012" name="Science">
        <title>The Paleozoic origin of enzymatic lignin decomposition reconstructed from 31 fungal genomes.</title>
        <authorList>
            <person name="Floudas D."/>
            <person name="Binder M."/>
            <person name="Riley R."/>
            <person name="Barry K."/>
            <person name="Blanchette R.A."/>
            <person name="Henrissat B."/>
            <person name="Martinez A.T."/>
            <person name="Otillar R."/>
            <person name="Spatafora J.W."/>
            <person name="Yadav J.S."/>
            <person name="Aerts A."/>
            <person name="Benoit I."/>
            <person name="Boyd A."/>
            <person name="Carlson A."/>
            <person name="Copeland A."/>
            <person name="Coutinho P.M."/>
            <person name="de Vries R.P."/>
            <person name="Ferreira P."/>
            <person name="Findley K."/>
            <person name="Foster B."/>
            <person name="Gaskell J."/>
            <person name="Glotzer D."/>
            <person name="Gorecki P."/>
            <person name="Heitman J."/>
            <person name="Hesse C."/>
            <person name="Hori C."/>
            <person name="Igarashi K."/>
            <person name="Jurgens J.A."/>
            <person name="Kallen N."/>
            <person name="Kersten P."/>
            <person name="Kohler A."/>
            <person name="Kuees U."/>
            <person name="Kumar T.K.A."/>
            <person name="Kuo A."/>
            <person name="LaButti K."/>
            <person name="Larrondo L.F."/>
            <person name="Lindquist E."/>
            <person name="Ling A."/>
            <person name="Lombard V."/>
            <person name="Lucas S."/>
            <person name="Lundell T."/>
            <person name="Martin R."/>
            <person name="McLaughlin D.J."/>
            <person name="Morgenstern I."/>
            <person name="Morin E."/>
            <person name="Murat C."/>
            <person name="Nagy L.G."/>
            <person name="Nolan M."/>
            <person name="Ohm R.A."/>
            <person name="Patyshakuliyeva A."/>
            <person name="Rokas A."/>
            <person name="Ruiz-Duenas F.J."/>
            <person name="Sabat G."/>
            <person name="Salamov A."/>
            <person name="Samejima M."/>
            <person name="Schmutz J."/>
            <person name="Slot J.C."/>
            <person name="St John F."/>
            <person name="Stenlid J."/>
            <person name="Sun H."/>
            <person name="Sun S."/>
            <person name="Syed K."/>
            <person name="Tsang A."/>
            <person name="Wiebenga A."/>
            <person name="Young D."/>
            <person name="Pisabarro A."/>
            <person name="Eastwood D.C."/>
            <person name="Martin F."/>
            <person name="Cullen D."/>
            <person name="Grigoriev I.V."/>
            <person name="Hibbett D.S."/>
        </authorList>
    </citation>
    <scope>NUCLEOTIDE SEQUENCE</scope>
    <source>
        <strain evidence="18">FP-58527</strain>
    </source>
</reference>
<keyword evidence="7" id="KW-0547">Nucleotide-binding</keyword>
<dbReference type="InterPro" id="IPR000687">
    <property type="entry name" value="RIO_kinase"/>
</dbReference>
<name>S8EKT8_FOMSC</name>
<dbReference type="SUPFAM" id="SSF46785">
    <property type="entry name" value="Winged helix' DNA-binding domain"/>
    <property type="match status" value="1"/>
</dbReference>
<keyword evidence="6" id="KW-0479">Metal-binding</keyword>
<keyword evidence="4" id="KW-0723">Serine/threonine-protein kinase</keyword>
<evidence type="ECO:0000256" key="15">
    <source>
        <dbReference type="SAM" id="MobiDB-lite"/>
    </source>
</evidence>
<dbReference type="InterPro" id="IPR011009">
    <property type="entry name" value="Kinase-like_dom_sf"/>
</dbReference>
<organism evidence="17 18">
    <name type="scientific">Fomitopsis schrenkii</name>
    <name type="common">Brown rot fungus</name>
    <dbReference type="NCBI Taxonomy" id="2126942"/>
    <lineage>
        <taxon>Eukaryota</taxon>
        <taxon>Fungi</taxon>
        <taxon>Dikarya</taxon>
        <taxon>Basidiomycota</taxon>
        <taxon>Agaricomycotina</taxon>
        <taxon>Agaricomycetes</taxon>
        <taxon>Polyporales</taxon>
        <taxon>Fomitopsis</taxon>
    </lineage>
</organism>
<feature type="compositionally biased region" description="Basic residues" evidence="15">
    <location>
        <begin position="454"/>
        <end position="478"/>
    </location>
</feature>
<evidence type="ECO:0000256" key="13">
    <source>
        <dbReference type="ARBA" id="ARBA00068353"/>
    </source>
</evidence>
<evidence type="ECO:0000256" key="4">
    <source>
        <dbReference type="ARBA" id="ARBA00022527"/>
    </source>
</evidence>
<evidence type="ECO:0000256" key="12">
    <source>
        <dbReference type="ARBA" id="ARBA00048679"/>
    </source>
</evidence>
<dbReference type="Gene3D" id="1.10.510.10">
    <property type="entry name" value="Transferase(Phosphotransferase) domain 1"/>
    <property type="match status" value="1"/>
</dbReference>
<dbReference type="GO" id="GO:0005634">
    <property type="term" value="C:nucleus"/>
    <property type="evidence" value="ECO:0007669"/>
    <property type="project" value="TreeGrafter"/>
</dbReference>
<comment type="cofactor">
    <cofactor evidence="1">
        <name>Mg(2+)</name>
        <dbReference type="ChEBI" id="CHEBI:18420"/>
    </cofactor>
</comment>
<dbReference type="EMBL" id="KE504128">
    <property type="protein sequence ID" value="EPT03954.1"/>
    <property type="molecule type" value="Genomic_DNA"/>
</dbReference>
<evidence type="ECO:0000256" key="11">
    <source>
        <dbReference type="ARBA" id="ARBA00047899"/>
    </source>
</evidence>
<dbReference type="InterPro" id="IPR036388">
    <property type="entry name" value="WH-like_DNA-bd_sf"/>
</dbReference>
<evidence type="ECO:0000256" key="8">
    <source>
        <dbReference type="ARBA" id="ARBA00022777"/>
    </source>
</evidence>
<dbReference type="GO" id="GO:0004674">
    <property type="term" value="F:protein serine/threonine kinase activity"/>
    <property type="evidence" value="ECO:0007669"/>
    <property type="project" value="UniProtKB-KW"/>
</dbReference>
<feature type="compositionally biased region" description="Basic and acidic residues" evidence="15">
    <location>
        <begin position="372"/>
        <end position="383"/>
    </location>
</feature>